<dbReference type="PROSITE" id="PS50088">
    <property type="entry name" value="ANK_REPEAT"/>
    <property type="match status" value="1"/>
</dbReference>
<proteinExistence type="inferred from homology"/>
<evidence type="ECO:0000256" key="4">
    <source>
        <dbReference type="ARBA" id="ARBA00022631"/>
    </source>
</evidence>
<sequence>MPTATNSNSLRATRHKPSALMPLPLSVTSIFSDVVAFRYENTVQAEPPILMPPRSLTGTGTAPTSPNTSTTNLTSSRRTSVTTTRSAPRPPTSSYTSPCTSSSPRSPPTSPSAARIPPSRVVVVAPPNEQHPALRSLFASRDTSIPPEEAWKRDSGLARTTSSTTLFDDEAEDDDDDDRDKLHDIALYDKHFEAGVTVTTAPTPSPPSLHDTESVYSTDDQPEHPSLPLPLPIASVTSSTVSSIIVGESAPPPPPPPPPPFAPTPTRRLIKSLSLRTLNTTKRFQPNKQHSLSEETSPISATSSAAPMPLLSRGPAACQGQRHASPVPHHNLHDHPSSPASTSEKSPNLSPVAVASSPSPHLPADAPADPDFSPLSIAIPDDAFLDDDFLSNLSFSQRGSVMFSGRRAVSQPTDSTMEAEGDVHPPPTAVSQKAHSEDIASPSIAMTTTTATSDTALETASQTTTTPSIRLLSPEAEKDSQKVRSLYESGDVINWEDGGRLSPLGEQNEPVPSEELENDPVSELQPPPAWPTPRSATSSSSRPEQQVARREHERAGGIEDWEDIENADVDRYGFIAPPRNPDSRVDTPTELKSAQYAPRRRNLLIKRDPSGGLSNHLGAGGRSPSRKVSARSLNTQNSGLSVRSRRSTRSAIRQASNYLPHNRNRRWMDEAGDMLTLAPGMEDEEKVEKISEAIKKKEWERSEKWRKMAKVVKQGKDGEGMYFEFDVKNPKLIERTWKGIPDRWRASAWYSFLATSARARKDSAPEEDIIAAFRRYQDLGSPDDVQIDLDVPRTINRHIMFRRRYRGGQRLLFRVLHALSLYFPDVGYVQGMASLAATLLCYFDEEKCFVMLVRMWQLRGLEALYQPGFEGLMGALREFETQWLGGKDVARKLTDLCIDPTAYGTRWYLTLFNLSIPFQAQLRVWDVFLLLGEAAPEQRPMTAKSAGPPSAALPVMGIDIVHATSAALISALGEVLLDSDFENAMKALTSWIPIKDEDLLMKSVPWRLLPLSGPSHGRYPNPACPNELDSHLPHDITTTTTTDAMASQEYKLESIKATRIAPDDIDTTFRSSSIDLVSGTLGGKILAFSDEWFAEAQNLITPTPPIRQPGKMVYTGAWYDGWETRRHNTAPFDWVILRLGVASGTVEGIEVDTAFFNGNHAPHISVEGVYNLNDDEVVSWKGERGGWETILGIEECGPSQRFGWKLDVPTTKKYTHVRLNMYPDGGIARFRLFGHAVPVFPDDKEAILDLASAQNGGVAISCSDQHFGTKDNLLLPGRGKDMGDGWETARSRGKDHVDWAIIRLGAPTRVQSLLVDTAYFRGNYPQQVKLEAIQWEGSGEPGVDAEGWKALVAPSKCKADFEHEFDSLLKEAVTTHVKLVIIPDGGVKRRLPTSSTTATQPTHRLCRPSSTRHATPPSTMDLGDSNGAHEQHKMPRALPADLPTSLNDRRQRPTDLVQETEMYDGWQGMSLNPPSSQFLTSPILAKPLSFTDLTLDDDRAYDDDAAAAKGPASSDTRLMEMLAAQAAHQAAPNFGDEAAILADDALSDAERRDMLQKALNMAASNGDVERIERLLGGEAKALLDINAADEDGTTPLIYASCFGHDGVVQALIDGGADVDRQDRNQWSALMWAMTNRHKGIAKMLLDNGASPEQKTSSGRTAFDFVPPDSDMSFYLHDSGYNIGNAGTDDFYNPGFEQDRFEEEMAENEMRRRMMMDSARDLEVDLGNVGIDDQPEEPDEFEEEQPEFDWSRCLHDQMFVFQEHELDRILDIVITNMRPQRSPTQKPVPANMIFLSARYAHYHASADLLAKLLISAMDKINDVVEEYQWDMTILAFWISNATLLLHYLKKDAGLMEATGEFQAQLAELINEIFILIVRDAERRLDKVLDAAMLDHETIPGFENITFQNEWRIFKRKTQVKEEPIEKRFRPPSPKQKAKPAPRNVTSLLSSTLFVLDLYDIHSVITSQITSQLLYWIGAELFNRIMSNRKYLARTKAMQIRMNVSLLEDWARTNNRQPEHYEGGETRSTGETTIDAARRHLAPVIQLLQWLQVFSSLDADDLEALVGTLQQLKRMSPQQLIHAAQHYRPEVGEKGLPKSALKYLNAIQQEHDRRKEENRHSRGASPAPPKTTPSAPATPVKGQAAAAAEADTPQQQQKSPHTDDGPQEEEEDVPENLLLDPALMLPFSLPSVTDMLVSFGAGFGGLNRERERKYIPTVPPEFLAKLEASGARKGPMFSEKDWENEEMPTATNTNSLRATRHKPSALMPLPLSVTSIFSDVVAFRYENTVQAEPPILMPPRSLAGTAPTSPNTSTTNLTSSRRTSVTTTRSAPRPPTSPCTSSPRSPPTSPSAARTSPSRVVVVAPPNEQHPALRSLFASRDTSIPPEEAWKRDSGLARTTSSTTLFDEAEDEDDEDRDKLHDIALYDKHFEAGVTVTTAPTPSPPSLHDTESAYSTDDQPEHPSLPSPLPIAGVTSSTVSSIVGESAPPPPPAPTPTRRLIKSLSLRTLNTTKRFQRNKQHSLSEETSPISATSSAAPMPLLSRGPAACQGQRHASPVPHHNLHDHPNWEDIENADVDRYGFIAPPRNPDSRVGTPTELKSAQYAPRRRNLLMKRDPSGGLSSHLGAGSRSPSRKVSARSLNTQNSGLSVRSRRSTRSAIRQASNYLPHNRNRRWMDEAGEMLTLAPGMEDEEKVEKISEAIKKKEWERSEKWRKMAKVVKQGQDGEGMYFEFDVKNPKLIERTWKGIPDRWRASAWYSFLATSARGRKDSAPEEDIIAAFRRYQDIGSPDDVQIDLDVPRTINRHIMFRRRYRGGQRLLFRVLHALSLYFPDVGYVQGMASLAATLLCYFDEEKCFVMLVRMWQLRGLEALYQPGFEGLMGALREFETQWLGGKDVARKLTDLCIDPTAYGTRWYLTLFNLSIPFQAQLRVWDVFLLLGEAAPEQRPMTAKSAGPPSAALPVMGIDIVHATSAALISALGEVLLDSDFENAMKALTSWIPIKDEDLLMKVTKAEWRAQQGKKRA</sequence>
<feature type="region of interest" description="Disordered" evidence="9">
    <location>
        <begin position="137"/>
        <end position="179"/>
    </location>
</feature>
<dbReference type="HAMAP" id="MF_00813">
    <property type="entry name" value="Allantoicase"/>
    <property type="match status" value="1"/>
</dbReference>
<dbReference type="GO" id="GO:0000256">
    <property type="term" value="P:allantoin catabolic process"/>
    <property type="evidence" value="ECO:0007669"/>
    <property type="project" value="InterPro"/>
</dbReference>
<gene>
    <name evidence="12" type="ORF">BN1708_008988</name>
</gene>
<feature type="compositionally biased region" description="Polar residues" evidence="9">
    <location>
        <begin position="1392"/>
        <end position="1418"/>
    </location>
</feature>
<feature type="domain" description="Rab-GAP TBC" evidence="10">
    <location>
        <begin position="2745"/>
        <end position="2938"/>
    </location>
</feature>
<feature type="region of interest" description="Disordered" evidence="9">
    <location>
        <begin position="2371"/>
        <end position="2415"/>
    </location>
</feature>
<feature type="compositionally biased region" description="Acidic residues" evidence="9">
    <location>
        <begin position="167"/>
        <end position="178"/>
    </location>
</feature>
<dbReference type="InterPro" id="IPR008979">
    <property type="entry name" value="Galactose-bd-like_sf"/>
</dbReference>
<feature type="region of interest" description="Disordered" evidence="9">
    <location>
        <begin position="1388"/>
        <end position="1451"/>
    </location>
</feature>
<feature type="region of interest" description="Disordered" evidence="9">
    <location>
        <begin position="2292"/>
        <end position="2356"/>
    </location>
</feature>
<comment type="function">
    <text evidence="6">Utilization of purines as secondary nitrogen sources, when primary sources are limiting.</text>
</comment>
<feature type="compositionally biased region" description="Basic and acidic residues" evidence="9">
    <location>
        <begin position="2108"/>
        <end position="2118"/>
    </location>
</feature>
<feature type="repeat" description="ANK" evidence="8">
    <location>
        <begin position="1591"/>
        <end position="1623"/>
    </location>
</feature>
<dbReference type="Proteomes" id="UP000044602">
    <property type="component" value="Unassembled WGS sequence"/>
</dbReference>
<evidence type="ECO:0000313" key="13">
    <source>
        <dbReference type="Proteomes" id="UP000044602"/>
    </source>
</evidence>
<feature type="compositionally biased region" description="Low complexity" evidence="9">
    <location>
        <begin position="532"/>
        <end position="543"/>
    </location>
</feature>
<feature type="region of interest" description="Disordered" evidence="9">
    <location>
        <begin position="199"/>
        <end position="232"/>
    </location>
</feature>
<feature type="region of interest" description="Disordered" evidence="9">
    <location>
        <begin position="2433"/>
        <end position="2565"/>
    </location>
</feature>
<dbReference type="InterPro" id="IPR005164">
    <property type="entry name" value="Allantoicase"/>
</dbReference>
<dbReference type="FunFam" id="2.60.120.260:FF:000078">
    <property type="entry name" value="DAL2p Allantoicase"/>
    <property type="match status" value="1"/>
</dbReference>
<comment type="catalytic activity">
    <reaction evidence="1">
        <text>allantoate + H2O = (S)-ureidoglycolate + urea</text>
        <dbReference type="Rhea" id="RHEA:11016"/>
        <dbReference type="ChEBI" id="CHEBI:15377"/>
        <dbReference type="ChEBI" id="CHEBI:16199"/>
        <dbReference type="ChEBI" id="CHEBI:17536"/>
        <dbReference type="ChEBI" id="CHEBI:57296"/>
        <dbReference type="EC" id="3.5.3.4"/>
    </reaction>
</comment>
<feature type="compositionally biased region" description="Low complexity" evidence="9">
    <location>
        <begin position="2616"/>
        <end position="2629"/>
    </location>
</feature>
<dbReference type="STRING" id="100787.A0A0G4KE20"/>
<dbReference type="PROSITE" id="PS50297">
    <property type="entry name" value="ANK_REP_REGION"/>
    <property type="match status" value="1"/>
</dbReference>
<dbReference type="Pfam" id="PF00566">
    <property type="entry name" value="RabGAP-TBC"/>
    <property type="match status" value="2"/>
</dbReference>
<dbReference type="InterPro" id="IPR000195">
    <property type="entry name" value="Rab-GAP-TBC_dom"/>
</dbReference>
<feature type="compositionally biased region" description="Low complexity" evidence="9">
    <location>
        <begin position="2130"/>
        <end position="2155"/>
    </location>
</feature>
<dbReference type="SMART" id="SM01132">
    <property type="entry name" value="DIL"/>
    <property type="match status" value="1"/>
</dbReference>
<dbReference type="Gene3D" id="1.25.40.20">
    <property type="entry name" value="Ankyrin repeat-containing domain"/>
    <property type="match status" value="1"/>
</dbReference>
<evidence type="ECO:0000256" key="6">
    <source>
        <dbReference type="ARBA" id="ARBA00056910"/>
    </source>
</evidence>
<evidence type="ECO:0000259" key="10">
    <source>
        <dbReference type="PROSITE" id="PS50086"/>
    </source>
</evidence>
<dbReference type="SMART" id="SM00248">
    <property type="entry name" value="ANK"/>
    <property type="match status" value="3"/>
</dbReference>
<evidence type="ECO:0000256" key="3">
    <source>
        <dbReference type="ARBA" id="ARBA00012170"/>
    </source>
</evidence>
<evidence type="ECO:0000259" key="11">
    <source>
        <dbReference type="PROSITE" id="PS51126"/>
    </source>
</evidence>
<feature type="compositionally biased region" description="Acidic residues" evidence="9">
    <location>
        <begin position="2405"/>
        <end position="2414"/>
    </location>
</feature>
<feature type="compositionally biased region" description="Low complexity" evidence="9">
    <location>
        <begin position="346"/>
        <end position="369"/>
    </location>
</feature>
<keyword evidence="4" id="KW-0659">Purine metabolism</keyword>
<keyword evidence="13" id="KW-1185">Reference proteome</keyword>
<feature type="domain" description="Dilute" evidence="11">
    <location>
        <begin position="1813"/>
        <end position="2108"/>
    </location>
</feature>
<name>A0A0G4KE20_VERLO</name>
<dbReference type="Pfam" id="PF03561">
    <property type="entry name" value="Allantoicase"/>
    <property type="match status" value="2"/>
</dbReference>
<dbReference type="InterPro" id="IPR015908">
    <property type="entry name" value="Allantoicase_dom"/>
</dbReference>
<dbReference type="NCBIfam" id="TIGR02961">
    <property type="entry name" value="allantoicase"/>
    <property type="match status" value="1"/>
</dbReference>
<feature type="compositionally biased region" description="Low complexity" evidence="9">
    <location>
        <begin position="294"/>
        <end position="307"/>
    </location>
</feature>
<comment type="similarity">
    <text evidence="2">Belongs to the allantoicase family.</text>
</comment>
<evidence type="ECO:0000256" key="5">
    <source>
        <dbReference type="ARBA" id="ARBA00022801"/>
    </source>
</evidence>
<dbReference type="CDD" id="cd15473">
    <property type="entry name" value="Myo5p-like_CBD_DIL_ANK"/>
    <property type="match status" value="1"/>
</dbReference>
<evidence type="ECO:0000313" key="12">
    <source>
        <dbReference type="EMBL" id="CRJ82063.1"/>
    </source>
</evidence>
<dbReference type="FunFam" id="1.10.472.80:FF:000055">
    <property type="entry name" value="TBC domain-containing protein C1778.09"/>
    <property type="match status" value="2"/>
</dbReference>
<dbReference type="Gene3D" id="2.60.120.260">
    <property type="entry name" value="Galactose-binding domain-like"/>
    <property type="match status" value="2"/>
</dbReference>
<accession>A0A0G4KE20</accession>
<evidence type="ECO:0000256" key="1">
    <source>
        <dbReference type="ARBA" id="ARBA00001314"/>
    </source>
</evidence>
<feature type="compositionally biased region" description="Low complexity" evidence="9">
    <location>
        <begin position="455"/>
        <end position="466"/>
    </location>
</feature>
<dbReference type="InterPro" id="IPR036770">
    <property type="entry name" value="Ankyrin_rpt-contain_sf"/>
</dbReference>
<dbReference type="InterPro" id="IPR002110">
    <property type="entry name" value="Ankyrin_rpt"/>
</dbReference>
<feature type="region of interest" description="Disordered" evidence="9">
    <location>
        <begin position="245"/>
        <end position="369"/>
    </location>
</feature>
<feature type="compositionally biased region" description="Polar residues" evidence="9">
    <location>
        <begin position="274"/>
        <end position="290"/>
    </location>
</feature>
<reference evidence="13" key="1">
    <citation type="submission" date="2015-05" db="EMBL/GenBank/DDBJ databases">
        <authorList>
            <person name="Fogelqvist Johan"/>
        </authorList>
    </citation>
    <scope>NUCLEOTIDE SEQUENCE [LARGE SCALE GENOMIC DNA]</scope>
</reference>
<keyword evidence="5" id="KW-0378">Hydrolase</keyword>
<dbReference type="InterPro" id="IPR002710">
    <property type="entry name" value="Dilute_dom"/>
</dbReference>
<dbReference type="PROSITE" id="PS50086">
    <property type="entry name" value="TBC_RABGAP"/>
    <property type="match status" value="2"/>
</dbReference>
<keyword evidence="8" id="KW-0040">ANK repeat</keyword>
<dbReference type="InterPro" id="IPR035969">
    <property type="entry name" value="Rab-GAP_TBC_sf"/>
</dbReference>
<feature type="region of interest" description="Disordered" evidence="9">
    <location>
        <begin position="409"/>
        <end position="430"/>
    </location>
</feature>
<feature type="compositionally biased region" description="Low complexity" evidence="9">
    <location>
        <begin position="2469"/>
        <end position="2484"/>
    </location>
</feature>
<dbReference type="SMART" id="SM00164">
    <property type="entry name" value="TBC"/>
    <property type="match status" value="2"/>
</dbReference>
<dbReference type="Pfam" id="PF01843">
    <property type="entry name" value="DIL"/>
    <property type="match status" value="1"/>
</dbReference>
<dbReference type="GO" id="GO:0004037">
    <property type="term" value="F:allantoicase activity"/>
    <property type="evidence" value="ECO:0007669"/>
    <property type="project" value="UniProtKB-EC"/>
</dbReference>
<dbReference type="InterPro" id="IPR037986">
    <property type="entry name" value="Myo5p-like_CBD_DIL"/>
</dbReference>
<feature type="region of interest" description="Disordered" evidence="9">
    <location>
        <begin position="455"/>
        <end position="563"/>
    </location>
</feature>
<protein>
    <recommendedName>
        <fullName evidence="3">allantoicase</fullName>
        <ecNumber evidence="3">3.5.3.4</ecNumber>
    </recommendedName>
</protein>
<feature type="compositionally biased region" description="Polar residues" evidence="9">
    <location>
        <begin position="2637"/>
        <end position="2647"/>
    </location>
</feature>
<dbReference type="SUPFAM" id="SSF49785">
    <property type="entry name" value="Galactose-binding domain-like"/>
    <property type="match status" value="2"/>
</dbReference>
<feature type="region of interest" description="Disordered" evidence="9">
    <location>
        <begin position="2583"/>
        <end position="2657"/>
    </location>
</feature>
<feature type="region of interest" description="Disordered" evidence="9">
    <location>
        <begin position="575"/>
        <end position="649"/>
    </location>
</feature>
<dbReference type="EMBL" id="CVQH01000003">
    <property type="protein sequence ID" value="CRJ82063.1"/>
    <property type="molecule type" value="Genomic_DNA"/>
</dbReference>
<dbReference type="PANTHER" id="PTHR16027:SF6">
    <property type="entry name" value="DILUTE DOMAIN-CONTAINING PROTEIN"/>
    <property type="match status" value="1"/>
</dbReference>
<feature type="compositionally biased region" description="Polar residues" evidence="9">
    <location>
        <begin position="631"/>
        <end position="641"/>
    </location>
</feature>
<feature type="region of interest" description="Disordered" evidence="9">
    <location>
        <begin position="1922"/>
        <end position="1941"/>
    </location>
</feature>
<evidence type="ECO:0000256" key="2">
    <source>
        <dbReference type="ARBA" id="ARBA00009242"/>
    </source>
</evidence>
<feature type="compositionally biased region" description="Low complexity" evidence="9">
    <location>
        <begin position="2303"/>
        <end position="2329"/>
    </location>
</feature>
<evidence type="ECO:0000256" key="9">
    <source>
        <dbReference type="SAM" id="MobiDB-lite"/>
    </source>
</evidence>
<evidence type="ECO:0000256" key="7">
    <source>
        <dbReference type="ARBA" id="ARBA00060607"/>
    </source>
</evidence>
<feature type="domain" description="Rab-GAP TBC" evidence="10">
    <location>
        <begin position="739"/>
        <end position="932"/>
    </location>
</feature>
<evidence type="ECO:0000256" key="8">
    <source>
        <dbReference type="PROSITE-ProRule" id="PRU00023"/>
    </source>
</evidence>
<dbReference type="Gene3D" id="1.10.472.80">
    <property type="entry name" value="Ypt/Rab-GAP domain of gyp1p, domain 3"/>
    <property type="match status" value="2"/>
</dbReference>
<comment type="pathway">
    <text evidence="7">Nitrogen metabolism; (S)-allantoin degradation; (S)-ureidoglycolate from allantoate (aminidohydrolase route): step 1/1.</text>
</comment>
<feature type="compositionally biased region" description="Basic and acidic residues" evidence="9">
    <location>
        <begin position="547"/>
        <end position="557"/>
    </location>
</feature>
<dbReference type="InterPro" id="IPR052072">
    <property type="entry name" value="Vascular_dev_regulator"/>
</dbReference>
<dbReference type="Pfam" id="PF12796">
    <property type="entry name" value="Ank_2"/>
    <property type="match status" value="1"/>
</dbReference>
<feature type="compositionally biased region" description="Low complexity" evidence="9">
    <location>
        <begin position="57"/>
        <end position="104"/>
    </location>
</feature>
<dbReference type="PROSITE" id="PS51126">
    <property type="entry name" value="DILUTE"/>
    <property type="match status" value="1"/>
</dbReference>
<dbReference type="FunFam" id="2.60.120.260:FF:000059">
    <property type="entry name" value="Probable allantoicase"/>
    <property type="match status" value="1"/>
</dbReference>
<dbReference type="GO" id="GO:0051020">
    <property type="term" value="F:GTPase binding"/>
    <property type="evidence" value="ECO:0007669"/>
    <property type="project" value="TreeGrafter"/>
</dbReference>
<feature type="compositionally biased region" description="Low complexity" evidence="9">
    <location>
        <begin position="2523"/>
        <end position="2536"/>
    </location>
</feature>
<dbReference type="PANTHER" id="PTHR16027">
    <property type="entry name" value="DILUTE DOMAIN-CONTAINING PROTEIN YPR089W"/>
    <property type="match status" value="1"/>
</dbReference>
<dbReference type="FunFam" id="1.10.8.270:FF:000023">
    <property type="entry name" value="TBC domain-containing protein C1778.09"/>
    <property type="match status" value="2"/>
</dbReference>
<dbReference type="GO" id="GO:0006144">
    <property type="term" value="P:purine nucleobase metabolic process"/>
    <property type="evidence" value="ECO:0007669"/>
    <property type="project" value="UniProtKB-KW"/>
</dbReference>
<feature type="region of interest" description="Disordered" evidence="9">
    <location>
        <begin position="2108"/>
        <end position="2171"/>
    </location>
</feature>
<dbReference type="SUPFAM" id="SSF47923">
    <property type="entry name" value="Ypt/Rab-GAP domain of gyp1p"/>
    <property type="match status" value="4"/>
</dbReference>
<feature type="compositionally biased region" description="Pro residues" evidence="9">
    <location>
        <begin position="250"/>
        <end position="263"/>
    </location>
</feature>
<dbReference type="EC" id="3.5.3.4" evidence="3"/>
<organism evidence="12 13">
    <name type="scientific">Verticillium longisporum</name>
    <name type="common">Verticillium dahliae var. longisporum</name>
    <dbReference type="NCBI Taxonomy" id="100787"/>
    <lineage>
        <taxon>Eukaryota</taxon>
        <taxon>Fungi</taxon>
        <taxon>Dikarya</taxon>
        <taxon>Ascomycota</taxon>
        <taxon>Pezizomycotina</taxon>
        <taxon>Sordariomycetes</taxon>
        <taxon>Hypocreomycetidae</taxon>
        <taxon>Glomerellales</taxon>
        <taxon>Plectosphaerellaceae</taxon>
        <taxon>Verticillium</taxon>
    </lineage>
</organism>
<dbReference type="Gene3D" id="1.10.8.270">
    <property type="entry name" value="putative rabgap domain of human tbc1 domain family member 14 like domains"/>
    <property type="match status" value="2"/>
</dbReference>
<feature type="region of interest" description="Disordered" evidence="9">
    <location>
        <begin position="48"/>
        <end position="117"/>
    </location>
</feature>
<dbReference type="SUPFAM" id="SSF48403">
    <property type="entry name" value="Ankyrin repeat"/>
    <property type="match status" value="1"/>
</dbReference>